<accession>A0A3N1G9S9</accession>
<evidence type="ECO:0000256" key="4">
    <source>
        <dbReference type="ARBA" id="ARBA00022679"/>
    </source>
</evidence>
<feature type="transmembrane region" description="Helical" evidence="9">
    <location>
        <begin position="36"/>
        <end position="57"/>
    </location>
</feature>
<keyword evidence="6 11" id="KW-0418">Kinase</keyword>
<keyword evidence="9" id="KW-1133">Transmembrane helix</keyword>
<dbReference type="GO" id="GO:0016020">
    <property type="term" value="C:membrane"/>
    <property type="evidence" value="ECO:0007669"/>
    <property type="project" value="InterPro"/>
</dbReference>
<comment type="catalytic activity">
    <reaction evidence="1">
        <text>ATP + protein L-histidine = ADP + protein N-phospho-L-histidine.</text>
        <dbReference type="EC" id="2.7.13.3"/>
    </reaction>
</comment>
<dbReference type="RefSeq" id="WP_123380992.1">
    <property type="nucleotide sequence ID" value="NZ_RJKN01000008.1"/>
</dbReference>
<keyword evidence="7" id="KW-0067">ATP-binding</keyword>
<name>A0A3N1G9S9_9ACTN</name>
<evidence type="ECO:0000313" key="11">
    <source>
        <dbReference type="EMBL" id="ROP26987.1"/>
    </source>
</evidence>
<evidence type="ECO:0000256" key="7">
    <source>
        <dbReference type="ARBA" id="ARBA00022840"/>
    </source>
</evidence>
<evidence type="ECO:0000313" key="12">
    <source>
        <dbReference type="Proteomes" id="UP000276232"/>
    </source>
</evidence>
<dbReference type="EC" id="2.7.13.3" evidence="2"/>
<evidence type="ECO:0000256" key="8">
    <source>
        <dbReference type="ARBA" id="ARBA00023012"/>
    </source>
</evidence>
<dbReference type="CDD" id="cd16917">
    <property type="entry name" value="HATPase_UhpB-NarQ-NarX-like"/>
    <property type="match status" value="1"/>
</dbReference>
<gene>
    <name evidence="11" type="ORF">EDC03_2915</name>
</gene>
<feature type="transmembrane region" description="Helical" evidence="9">
    <location>
        <begin position="173"/>
        <end position="191"/>
    </location>
</feature>
<evidence type="ECO:0000259" key="10">
    <source>
        <dbReference type="Pfam" id="PF07730"/>
    </source>
</evidence>
<dbReference type="GO" id="GO:0000155">
    <property type="term" value="F:phosphorelay sensor kinase activity"/>
    <property type="evidence" value="ECO:0007669"/>
    <property type="project" value="InterPro"/>
</dbReference>
<dbReference type="OrthoDB" id="227596at2"/>
<dbReference type="Pfam" id="PF07730">
    <property type="entry name" value="HisKA_3"/>
    <property type="match status" value="1"/>
</dbReference>
<reference evidence="11 12" key="1">
    <citation type="journal article" date="2015" name="Stand. Genomic Sci.">
        <title>Genomic Encyclopedia of Bacterial and Archaeal Type Strains, Phase III: the genomes of soil and plant-associated and newly described type strains.</title>
        <authorList>
            <person name="Whitman W.B."/>
            <person name="Woyke T."/>
            <person name="Klenk H.P."/>
            <person name="Zhou Y."/>
            <person name="Lilburn T.G."/>
            <person name="Beck B.J."/>
            <person name="De Vos P."/>
            <person name="Vandamme P."/>
            <person name="Eisen J.A."/>
            <person name="Garrity G."/>
            <person name="Hugenholtz P."/>
            <person name="Kyrpides N.C."/>
        </authorList>
    </citation>
    <scope>NUCLEOTIDE SEQUENCE [LARGE SCALE GENOMIC DNA]</scope>
    <source>
        <strain evidence="11 12">CECT 7306</strain>
    </source>
</reference>
<feature type="domain" description="Signal transduction histidine kinase subgroup 3 dimerisation and phosphoacceptor" evidence="10">
    <location>
        <begin position="222"/>
        <end position="288"/>
    </location>
</feature>
<evidence type="ECO:0000256" key="5">
    <source>
        <dbReference type="ARBA" id="ARBA00022741"/>
    </source>
</evidence>
<evidence type="ECO:0000256" key="3">
    <source>
        <dbReference type="ARBA" id="ARBA00022553"/>
    </source>
</evidence>
<dbReference type="Gene3D" id="1.20.5.1930">
    <property type="match status" value="1"/>
</dbReference>
<dbReference type="EMBL" id="RJKN01000008">
    <property type="protein sequence ID" value="ROP26987.1"/>
    <property type="molecule type" value="Genomic_DNA"/>
</dbReference>
<keyword evidence="5" id="KW-0547">Nucleotide-binding</keyword>
<organism evidence="11 12">
    <name type="scientific">Pseudokineococcus lusitanus</name>
    <dbReference type="NCBI Taxonomy" id="763993"/>
    <lineage>
        <taxon>Bacteria</taxon>
        <taxon>Bacillati</taxon>
        <taxon>Actinomycetota</taxon>
        <taxon>Actinomycetes</taxon>
        <taxon>Kineosporiales</taxon>
        <taxon>Kineosporiaceae</taxon>
        <taxon>Pseudokineococcus</taxon>
    </lineage>
</organism>
<comment type="caution">
    <text evidence="11">The sequence shown here is derived from an EMBL/GenBank/DDBJ whole genome shotgun (WGS) entry which is preliminary data.</text>
</comment>
<keyword evidence="3" id="KW-0597">Phosphoprotein</keyword>
<dbReference type="PANTHER" id="PTHR24421">
    <property type="entry name" value="NITRATE/NITRITE SENSOR PROTEIN NARX-RELATED"/>
    <property type="match status" value="1"/>
</dbReference>
<keyword evidence="4" id="KW-0808">Transferase</keyword>
<keyword evidence="9" id="KW-0472">Membrane</keyword>
<dbReference type="PANTHER" id="PTHR24421:SF10">
    <property type="entry name" value="NITRATE_NITRITE SENSOR PROTEIN NARQ"/>
    <property type="match status" value="1"/>
</dbReference>
<dbReference type="GO" id="GO:0046983">
    <property type="term" value="F:protein dimerization activity"/>
    <property type="evidence" value="ECO:0007669"/>
    <property type="project" value="InterPro"/>
</dbReference>
<dbReference type="InterPro" id="IPR050482">
    <property type="entry name" value="Sensor_HK_TwoCompSys"/>
</dbReference>
<dbReference type="InParanoid" id="A0A3N1G9S9"/>
<evidence type="ECO:0000256" key="1">
    <source>
        <dbReference type="ARBA" id="ARBA00000085"/>
    </source>
</evidence>
<keyword evidence="9" id="KW-0812">Transmembrane</keyword>
<dbReference type="InterPro" id="IPR011712">
    <property type="entry name" value="Sig_transdc_His_kin_sub3_dim/P"/>
</dbReference>
<protein>
    <recommendedName>
        <fullName evidence="2">histidine kinase</fullName>
        <ecNumber evidence="2">2.7.13.3</ecNumber>
    </recommendedName>
</protein>
<keyword evidence="8" id="KW-0902">Two-component regulatory system</keyword>
<dbReference type="SUPFAM" id="SSF55874">
    <property type="entry name" value="ATPase domain of HSP90 chaperone/DNA topoisomerase II/histidine kinase"/>
    <property type="match status" value="1"/>
</dbReference>
<dbReference type="GO" id="GO:0005524">
    <property type="term" value="F:ATP binding"/>
    <property type="evidence" value="ECO:0007669"/>
    <property type="project" value="UniProtKB-KW"/>
</dbReference>
<evidence type="ECO:0000256" key="6">
    <source>
        <dbReference type="ARBA" id="ARBA00022777"/>
    </source>
</evidence>
<feature type="transmembrane region" description="Helical" evidence="9">
    <location>
        <begin position="69"/>
        <end position="90"/>
    </location>
</feature>
<dbReference type="Proteomes" id="UP000276232">
    <property type="component" value="Unassembled WGS sequence"/>
</dbReference>
<dbReference type="InterPro" id="IPR036890">
    <property type="entry name" value="HATPase_C_sf"/>
</dbReference>
<evidence type="ECO:0000256" key="2">
    <source>
        <dbReference type="ARBA" id="ARBA00012438"/>
    </source>
</evidence>
<dbReference type="AlphaFoldDB" id="A0A3N1G9S9"/>
<evidence type="ECO:0000256" key="9">
    <source>
        <dbReference type="SAM" id="Phobius"/>
    </source>
</evidence>
<proteinExistence type="predicted"/>
<sequence>MTRWGATDDGPVDVSRGRLDDLLEERGVRTVLGRDALLAVVVVVLTTAITLALPALLPADLLGPEEASVHRGSAGWLAAVAAVQGAALCVRRTALPWCLAAVVGCQALLAAVAPEETLRALAPVVAWYTAGVLLTVRRAGAALAVAVVVETATAGVAAATTGQDVATSVGLNALSAAVSGAVAVAVGLHVATRRRYLHLLRAEAAAAEAGQQERVRAAVAAERSRLARELHDVAAHHLSGMVVQAAAVERLVGRDPAAAREGAAWLREQGKQTLADLRQAVGLLRGPAGEPLGDAAARAPLPGLDALDDLVAQAREAGDALLVDVPPRLPVLPPLADASVFRVAQQALTNARQHAPGAPVRLALAVAGPELALDVVNGPAAAPGVRGGGTGLAVMRERAALVGGRLAAGPTPDGGWRVTLHVPVPDGPRDPGDEEVPA</sequence>
<feature type="transmembrane region" description="Helical" evidence="9">
    <location>
        <begin position="97"/>
        <end position="114"/>
    </location>
</feature>
<keyword evidence="12" id="KW-1185">Reference proteome</keyword>
<dbReference type="Gene3D" id="3.30.565.10">
    <property type="entry name" value="Histidine kinase-like ATPase, C-terminal domain"/>
    <property type="match status" value="1"/>
</dbReference>